<sequence length="33" mass="3787">RVLIIPFEGVLQEKEGTKLQIAKCILDTIEKME</sequence>
<organism evidence="1">
    <name type="scientific">marine sediment metagenome</name>
    <dbReference type="NCBI Taxonomy" id="412755"/>
    <lineage>
        <taxon>unclassified sequences</taxon>
        <taxon>metagenomes</taxon>
        <taxon>ecological metagenomes</taxon>
    </lineage>
</organism>
<comment type="caution">
    <text evidence="1">The sequence shown here is derived from an EMBL/GenBank/DDBJ whole genome shotgun (WGS) entry which is preliminary data.</text>
</comment>
<proteinExistence type="predicted"/>
<dbReference type="AlphaFoldDB" id="X1JDX0"/>
<evidence type="ECO:0000313" key="1">
    <source>
        <dbReference type="EMBL" id="GAH92911.1"/>
    </source>
</evidence>
<name>X1JDX0_9ZZZZ</name>
<accession>X1JDX0</accession>
<reference evidence="1" key="1">
    <citation type="journal article" date="2014" name="Front. Microbiol.">
        <title>High frequency of phylogenetically diverse reductive dehalogenase-homologous genes in deep subseafloor sedimentary metagenomes.</title>
        <authorList>
            <person name="Kawai M."/>
            <person name="Futagami T."/>
            <person name="Toyoda A."/>
            <person name="Takaki Y."/>
            <person name="Nishi S."/>
            <person name="Hori S."/>
            <person name="Arai W."/>
            <person name="Tsubouchi T."/>
            <person name="Morono Y."/>
            <person name="Uchiyama I."/>
            <person name="Ito T."/>
            <person name="Fujiyama A."/>
            <person name="Inagaki F."/>
            <person name="Takami H."/>
        </authorList>
    </citation>
    <scope>NUCLEOTIDE SEQUENCE</scope>
    <source>
        <strain evidence="1">Expedition CK06-06</strain>
    </source>
</reference>
<gene>
    <name evidence="1" type="ORF">S03H2_68899</name>
</gene>
<protein>
    <submittedName>
        <fullName evidence="1">Uncharacterized protein</fullName>
    </submittedName>
</protein>
<feature type="non-terminal residue" evidence="1">
    <location>
        <position position="1"/>
    </location>
</feature>
<dbReference type="EMBL" id="BARU01045395">
    <property type="protein sequence ID" value="GAH92911.1"/>
    <property type="molecule type" value="Genomic_DNA"/>
</dbReference>